<reference evidence="1 2" key="1">
    <citation type="submission" date="2020-10" db="EMBL/GenBank/DDBJ databases">
        <authorList>
            <person name="Castelo-Branco R."/>
            <person name="Eusebio N."/>
            <person name="Adriana R."/>
            <person name="Vieira A."/>
            <person name="Brugerolle De Fraissinette N."/>
            <person name="Rezende De Castro R."/>
            <person name="Schneider M.P."/>
            <person name="Vasconcelos V."/>
            <person name="Leao P.N."/>
        </authorList>
    </citation>
    <scope>NUCLEOTIDE SEQUENCE [LARGE SCALE GENOMIC DNA]</scope>
    <source>
        <strain evidence="1 2">LEGE 03274</strain>
    </source>
</reference>
<dbReference type="EMBL" id="JADEWC010000057">
    <property type="protein sequence ID" value="MBE9223833.1"/>
    <property type="molecule type" value="Genomic_DNA"/>
</dbReference>
<dbReference type="Proteomes" id="UP000654604">
    <property type="component" value="Unassembled WGS sequence"/>
</dbReference>
<comment type="caution">
    <text evidence="1">The sequence shown here is derived from an EMBL/GenBank/DDBJ whole genome shotgun (WGS) entry which is preliminary data.</text>
</comment>
<proteinExistence type="predicted"/>
<evidence type="ECO:0000313" key="2">
    <source>
        <dbReference type="Proteomes" id="UP000654604"/>
    </source>
</evidence>
<protein>
    <submittedName>
        <fullName evidence="1">Uncharacterized protein</fullName>
    </submittedName>
</protein>
<dbReference type="RefSeq" id="WP_193802044.1">
    <property type="nucleotide sequence ID" value="NZ_JADEWC010000057.1"/>
</dbReference>
<organism evidence="1 2">
    <name type="scientific">Cyanobacterium stanieri LEGE 03274</name>
    <dbReference type="NCBI Taxonomy" id="1828756"/>
    <lineage>
        <taxon>Bacteria</taxon>
        <taxon>Bacillati</taxon>
        <taxon>Cyanobacteriota</taxon>
        <taxon>Cyanophyceae</taxon>
        <taxon>Oscillatoriophycideae</taxon>
        <taxon>Chroococcales</taxon>
        <taxon>Geminocystaceae</taxon>
        <taxon>Cyanobacterium</taxon>
    </lineage>
</organism>
<evidence type="ECO:0000313" key="1">
    <source>
        <dbReference type="EMBL" id="MBE9223833.1"/>
    </source>
</evidence>
<accession>A0ABR9V7I3</accession>
<keyword evidence="2" id="KW-1185">Reference proteome</keyword>
<gene>
    <name evidence="1" type="ORF">IQ215_14140</name>
</gene>
<name>A0ABR9V7I3_9CHRO</name>
<sequence>MGEAVFAIKKGLVDMPLLVYILLAGVRGDRTVALHDRTYRQSIFPHRKKPDS</sequence>